<dbReference type="Proteomes" id="UP000007799">
    <property type="component" value="Unassembled WGS sequence"/>
</dbReference>
<accession>F2UKI4</accession>
<organism evidence="3">
    <name type="scientific">Salpingoeca rosetta (strain ATCC 50818 / BSB-021)</name>
    <dbReference type="NCBI Taxonomy" id="946362"/>
    <lineage>
        <taxon>Eukaryota</taxon>
        <taxon>Choanoflagellata</taxon>
        <taxon>Craspedida</taxon>
        <taxon>Salpingoecidae</taxon>
        <taxon>Salpingoeca</taxon>
    </lineage>
</organism>
<protein>
    <submittedName>
        <fullName evidence="2">Uncharacterized protein</fullName>
    </submittedName>
</protein>
<sequence length="158" mass="16082">MPAAAAASTPISAVAAVLMQCSHMREQATQLCAARPSPSSPSSPSTAQPPSHSGRHQLQSGVRNTLHMSLALMKSVEEAHEAVEPATMTMMTSDGAAATTADVWLHLDELAFRLSAISSSSSSSSLVPNSSGCGYGCGGCDVRRCAVVSHDDAAGGGR</sequence>
<feature type="compositionally biased region" description="Low complexity" evidence="1">
    <location>
        <begin position="36"/>
        <end position="52"/>
    </location>
</feature>
<evidence type="ECO:0000313" key="3">
    <source>
        <dbReference type="Proteomes" id="UP000007799"/>
    </source>
</evidence>
<dbReference type="GeneID" id="16071077"/>
<proteinExistence type="predicted"/>
<dbReference type="AlphaFoldDB" id="F2UKI4"/>
<name>F2UKI4_SALR5</name>
<feature type="region of interest" description="Disordered" evidence="1">
    <location>
        <begin position="29"/>
        <end position="59"/>
    </location>
</feature>
<dbReference type="EMBL" id="GL832978">
    <property type="protein sequence ID" value="EGD77633.1"/>
    <property type="molecule type" value="Genomic_DNA"/>
</dbReference>
<evidence type="ECO:0000313" key="2">
    <source>
        <dbReference type="EMBL" id="EGD77633.1"/>
    </source>
</evidence>
<reference evidence="2" key="1">
    <citation type="submission" date="2009-08" db="EMBL/GenBank/DDBJ databases">
        <title>Annotation of Salpingoeca rosetta.</title>
        <authorList>
            <consortium name="The Broad Institute Genome Sequencing Platform"/>
            <person name="Russ C."/>
            <person name="Cuomo C."/>
            <person name="Burger G."/>
            <person name="Gray M.W."/>
            <person name="Holland P.W.H."/>
            <person name="King N."/>
            <person name="Lang F.B.F."/>
            <person name="Roger A.J."/>
            <person name="Ruiz-Trillo I."/>
            <person name="Young S.K."/>
            <person name="Zeng Q."/>
            <person name="Gargeya S."/>
            <person name="Alvarado L."/>
            <person name="Berlin A."/>
            <person name="Chapman S.B."/>
            <person name="Chen Z."/>
            <person name="Freedman E."/>
            <person name="Gellesch M."/>
            <person name="Goldberg J."/>
            <person name="Griggs A."/>
            <person name="Gujja S."/>
            <person name="Heilman E."/>
            <person name="Heiman D."/>
            <person name="Howarth C."/>
            <person name="Mehta T."/>
            <person name="Neiman D."/>
            <person name="Pearson M."/>
            <person name="Roberts A."/>
            <person name="Saif S."/>
            <person name="Shea T."/>
            <person name="Shenoy N."/>
            <person name="Sisk P."/>
            <person name="Stolte C."/>
            <person name="Sykes S."/>
            <person name="White J."/>
            <person name="Yandava C."/>
            <person name="Haas B."/>
            <person name="Nusbaum C."/>
            <person name="Birren B."/>
        </authorList>
    </citation>
    <scope>NUCLEOTIDE SEQUENCE [LARGE SCALE GENOMIC DNA]</scope>
    <source>
        <strain evidence="2">ATCC 50818</strain>
    </source>
</reference>
<dbReference type="KEGG" id="sre:PTSG_08726"/>
<gene>
    <name evidence="2" type="ORF">PTSG_08726</name>
</gene>
<keyword evidence="3" id="KW-1185">Reference proteome</keyword>
<dbReference type="InParanoid" id="F2UKI4"/>
<dbReference type="RefSeq" id="XP_004990521.1">
    <property type="nucleotide sequence ID" value="XM_004990464.1"/>
</dbReference>
<evidence type="ECO:0000256" key="1">
    <source>
        <dbReference type="SAM" id="MobiDB-lite"/>
    </source>
</evidence>